<dbReference type="SUPFAM" id="SSF52540">
    <property type="entry name" value="P-loop containing nucleoside triphosphate hydrolases"/>
    <property type="match status" value="1"/>
</dbReference>
<gene>
    <name evidence="5" type="ORF">B9Z44_14455</name>
</gene>
<dbReference type="InterPro" id="IPR003593">
    <property type="entry name" value="AAA+_ATPase"/>
</dbReference>
<dbReference type="Pfam" id="PF00437">
    <property type="entry name" value="T2SSE"/>
    <property type="match status" value="1"/>
</dbReference>
<dbReference type="RefSeq" id="WP_108402972.1">
    <property type="nucleotide sequence ID" value="NZ_NESP01000002.1"/>
</dbReference>
<organism evidence="5 6">
    <name type="scientific">Limnohabitans curvus</name>
    <dbReference type="NCBI Taxonomy" id="323423"/>
    <lineage>
        <taxon>Bacteria</taxon>
        <taxon>Pseudomonadati</taxon>
        <taxon>Pseudomonadota</taxon>
        <taxon>Betaproteobacteria</taxon>
        <taxon>Burkholderiales</taxon>
        <taxon>Comamonadaceae</taxon>
        <taxon>Limnohabitans</taxon>
    </lineage>
</organism>
<dbReference type="AlphaFoldDB" id="A0A315EKN0"/>
<keyword evidence="6" id="KW-1185">Reference proteome</keyword>
<dbReference type="PANTHER" id="PTHR30258:SF2">
    <property type="entry name" value="COMG OPERON PROTEIN 1"/>
    <property type="match status" value="1"/>
</dbReference>
<dbReference type="SMART" id="SM00382">
    <property type="entry name" value="AAA"/>
    <property type="match status" value="1"/>
</dbReference>
<dbReference type="PROSITE" id="PS00662">
    <property type="entry name" value="T2SP_E"/>
    <property type="match status" value="1"/>
</dbReference>
<feature type="domain" description="Bacterial type II secretion system protein E" evidence="4">
    <location>
        <begin position="254"/>
        <end position="268"/>
    </location>
</feature>
<dbReference type="GO" id="GO:0016887">
    <property type="term" value="F:ATP hydrolysis activity"/>
    <property type="evidence" value="ECO:0007669"/>
    <property type="project" value="TreeGrafter"/>
</dbReference>
<dbReference type="InterPro" id="IPR027417">
    <property type="entry name" value="P-loop_NTPase"/>
</dbReference>
<keyword evidence="3" id="KW-0067">ATP-binding</keyword>
<proteinExistence type="inferred from homology"/>
<comment type="caution">
    <text evidence="5">The sequence shown here is derived from an EMBL/GenBank/DDBJ whole genome shotgun (WGS) entry which is preliminary data.</text>
</comment>
<reference evidence="5 6" key="1">
    <citation type="submission" date="2017-04" db="EMBL/GenBank/DDBJ databases">
        <title>Unexpected and diverse lifestyles within the genus Limnohabitans.</title>
        <authorList>
            <person name="Kasalicky V."/>
            <person name="Mehrshad M."/>
            <person name="Andrei S.-A."/>
            <person name="Salcher M."/>
            <person name="Kratochvilova H."/>
            <person name="Simek K."/>
            <person name="Ghai R."/>
        </authorList>
    </citation>
    <scope>NUCLEOTIDE SEQUENCE [LARGE SCALE GENOMIC DNA]</scope>
    <source>
        <strain evidence="5 6">MWH-C5</strain>
    </source>
</reference>
<evidence type="ECO:0000256" key="2">
    <source>
        <dbReference type="ARBA" id="ARBA00022741"/>
    </source>
</evidence>
<accession>A0A315EKN0</accession>
<dbReference type="PANTHER" id="PTHR30258">
    <property type="entry name" value="TYPE II SECRETION SYSTEM PROTEIN GSPE-RELATED"/>
    <property type="match status" value="1"/>
</dbReference>
<dbReference type="EMBL" id="NESP01000002">
    <property type="protein sequence ID" value="PUE56444.1"/>
    <property type="molecule type" value="Genomic_DNA"/>
</dbReference>
<evidence type="ECO:0000256" key="3">
    <source>
        <dbReference type="ARBA" id="ARBA00022840"/>
    </source>
</evidence>
<keyword evidence="2" id="KW-0547">Nucleotide-binding</keyword>
<evidence type="ECO:0000259" key="4">
    <source>
        <dbReference type="PROSITE" id="PS00662"/>
    </source>
</evidence>
<dbReference type="Gene3D" id="3.40.50.300">
    <property type="entry name" value="P-loop containing nucleotide triphosphate hydrolases"/>
    <property type="match status" value="1"/>
</dbReference>
<evidence type="ECO:0000313" key="6">
    <source>
        <dbReference type="Proteomes" id="UP000251341"/>
    </source>
</evidence>
<protein>
    <recommendedName>
        <fullName evidence="4">Bacterial type II secretion system protein E domain-containing protein</fullName>
    </recommendedName>
</protein>
<name>A0A315EKN0_9BURK</name>
<evidence type="ECO:0000313" key="5">
    <source>
        <dbReference type="EMBL" id="PUE56444.1"/>
    </source>
</evidence>
<dbReference type="GO" id="GO:0005886">
    <property type="term" value="C:plasma membrane"/>
    <property type="evidence" value="ECO:0007669"/>
    <property type="project" value="TreeGrafter"/>
</dbReference>
<dbReference type="GO" id="GO:0005524">
    <property type="term" value="F:ATP binding"/>
    <property type="evidence" value="ECO:0007669"/>
    <property type="project" value="UniProtKB-KW"/>
</dbReference>
<dbReference type="InterPro" id="IPR001482">
    <property type="entry name" value="T2SS/T4SS_dom"/>
</dbReference>
<dbReference type="CDD" id="cd01129">
    <property type="entry name" value="PulE-GspE-like"/>
    <property type="match status" value="1"/>
</dbReference>
<dbReference type="Proteomes" id="UP000251341">
    <property type="component" value="Unassembled WGS sequence"/>
</dbReference>
<comment type="similarity">
    <text evidence="1">Belongs to the GSP E family.</text>
</comment>
<sequence length="490" mass="53977">MIEQLLPEVMDIDHLTDREQREVMVVKHDAVLGPIERFIRRAFVWAIVTRSSDVHIEGRGDKNSPTVHIHIRSPKGMVNMEYHGDHGRHFESKLFAVTGTPQGGSTGMTVSTRFSMALPATYARKHGLTPREDNPYAIDMRVEYIKTFDGFCFICRLLDQQRRPALDELNLSYTLLHAIKSAAEEPSGLILASGPTGSGKTTLLNAVLGYLNDGQRSIVTIENPVEVRLRGAGPIKQLQTQGEFTFARALRSTLRADPDVILIGEIRDEETMRIAIEASKTGHLVLSTVHANNAHETIARLVDLGADPLNIADSLKLVLAQRLIPTYAGSLHERTLTQDEVSWLTLNGMPGKTKILEVDSHEKTGKVAMIEAIQMDDRMKQIIRAGNMDPTALYRVAKDQSQYESLASAGVRGIESSHCKLKDCMVSLESNTDAQTNPNMRIRLASEHNVSLSEVAAAIDATYVSRDNKGGDSVEKILSKRKGGLCVAAV</sequence>
<evidence type="ECO:0000256" key="1">
    <source>
        <dbReference type="ARBA" id="ARBA00006611"/>
    </source>
</evidence>